<name>A0A821RNC8_9NEOP</name>
<dbReference type="PANTHER" id="PTHR45727:SF6">
    <property type="entry name" value="NPC INTRACELLULAR CHOLESTEROL TRANSPORTER 1 HOMOLOG 1B"/>
    <property type="match status" value="1"/>
</dbReference>
<keyword evidence="9" id="KW-0325">Glycoprotein</keyword>
<evidence type="ECO:0000313" key="15">
    <source>
        <dbReference type="Proteomes" id="UP000663880"/>
    </source>
</evidence>
<evidence type="ECO:0000256" key="7">
    <source>
        <dbReference type="ARBA" id="ARBA00023136"/>
    </source>
</evidence>
<evidence type="ECO:0000256" key="3">
    <source>
        <dbReference type="ARBA" id="ARBA00022448"/>
    </source>
</evidence>
<dbReference type="GO" id="GO:0015485">
    <property type="term" value="F:cholesterol binding"/>
    <property type="evidence" value="ECO:0007669"/>
    <property type="project" value="TreeGrafter"/>
</dbReference>
<evidence type="ECO:0000256" key="6">
    <source>
        <dbReference type="ARBA" id="ARBA00022989"/>
    </source>
</evidence>
<evidence type="ECO:0000256" key="2">
    <source>
        <dbReference type="ARBA" id="ARBA00005585"/>
    </source>
</evidence>
<dbReference type="AlphaFoldDB" id="A0A821RNC8"/>
<dbReference type="Pfam" id="PF22314">
    <property type="entry name" value="NPC1_MLD"/>
    <property type="match status" value="1"/>
</dbReference>
<dbReference type="GO" id="GO:0042632">
    <property type="term" value="P:cholesterol homeostasis"/>
    <property type="evidence" value="ECO:0007669"/>
    <property type="project" value="TreeGrafter"/>
</dbReference>
<feature type="transmembrane region" description="Helical" evidence="11">
    <location>
        <begin position="646"/>
        <end position="668"/>
    </location>
</feature>
<keyword evidence="3" id="KW-0813">Transport</keyword>
<comment type="subcellular location">
    <subcellularLocation>
        <location evidence="1">Membrane</location>
        <topology evidence="1">Multi-pass membrane protein</topology>
    </subcellularLocation>
</comment>
<accession>A0A821RNC8</accession>
<dbReference type="GO" id="GO:0005886">
    <property type="term" value="C:plasma membrane"/>
    <property type="evidence" value="ECO:0007669"/>
    <property type="project" value="TreeGrafter"/>
</dbReference>
<dbReference type="GO" id="GO:0015918">
    <property type="term" value="P:sterol transport"/>
    <property type="evidence" value="ECO:0007669"/>
    <property type="project" value="TreeGrafter"/>
</dbReference>
<evidence type="ECO:0000313" key="14">
    <source>
        <dbReference type="EMBL" id="CAF4842624.1"/>
    </source>
</evidence>
<comment type="catalytic activity">
    <reaction evidence="10">
        <text>cholesterol(in) = cholesterol(out)</text>
        <dbReference type="Rhea" id="RHEA:39747"/>
        <dbReference type="ChEBI" id="CHEBI:16113"/>
    </reaction>
</comment>
<dbReference type="OrthoDB" id="6510177at2759"/>
<feature type="signal peptide" evidence="12">
    <location>
        <begin position="1"/>
        <end position="21"/>
    </location>
</feature>
<dbReference type="InterPro" id="IPR000731">
    <property type="entry name" value="SSD"/>
</dbReference>
<sequence length="700" mass="78683">MNPKLFLLLWIWLLGWDCATARCVSRGECVTINGHPKPCSVNSEPTPIFNNITGAERDDLYNILEQRCPHLVINEEGNRIPDDEILTCCDPIQVEVFAESLLLADSVLGRCPVCLRSFMRQICEMNCSPDQARFVDTVVETAPDGTEYVNEINYRLHNDYMDNAFKACSEVMLPQSGMPSVNLMCGNAPVCNADAWFGYTGDTENNPFVSLQVNFLRVNSTEDSMHVHAPLCHESIEGDIPCSCIDCSANCPSGEIIIPPICTVLSVNCIGFSVAITFGVISITVFIVLTLLEYKRQCKLKQNSNSTQNEVNTITRGFQSLFESIGTFSADNPIMMIMMMSWVVFILFFGLGRLQLTANPLELWSDPQSISRQHFNYFNSRFGPFYRAAQIYLTIDLEPIQVDNTTYGPAFRVEAIQELIKLEDAIINIGREEGSVKLENVCYAPLRARGAEQKLSDCVSMSVSAYIPNRIINNNTYLTNIQNCLNNYLSLSCLQSWGGGADPELSLGGYEEDFISAHTHIINFPITNHLSKVDLEPTLEWENKFIELMHDYEQNWKSDFVDVAFAAERSIEDEIERISEAEIIPVAISYMLMFIYVIFALGNVRRIQTFFLDSKISVAIASIIIVLLAIVCAMGLLGFMNVTITLLAINVIPFFILSVGIDNVFLMVNSIQYIQTNLTKYSEYKEDMSFEKNAASFLER</sequence>
<feature type="transmembrane region" description="Helical" evidence="11">
    <location>
        <begin position="616"/>
        <end position="640"/>
    </location>
</feature>
<evidence type="ECO:0000256" key="10">
    <source>
        <dbReference type="ARBA" id="ARBA00034049"/>
    </source>
</evidence>
<dbReference type="PROSITE" id="PS50156">
    <property type="entry name" value="SSD"/>
    <property type="match status" value="1"/>
</dbReference>
<dbReference type="Pfam" id="PF16414">
    <property type="entry name" value="NPC1_N"/>
    <property type="match status" value="1"/>
</dbReference>
<evidence type="ECO:0000256" key="1">
    <source>
        <dbReference type="ARBA" id="ARBA00004141"/>
    </source>
</evidence>
<dbReference type="Proteomes" id="UP000663880">
    <property type="component" value="Unassembled WGS sequence"/>
</dbReference>
<feature type="chain" id="PRO_5032802332" description="SSD domain-containing protein" evidence="12">
    <location>
        <begin position="22"/>
        <end position="700"/>
    </location>
</feature>
<protein>
    <recommendedName>
        <fullName evidence="13">SSD domain-containing protein</fullName>
    </recommendedName>
</protein>
<dbReference type="Pfam" id="PF12349">
    <property type="entry name" value="Sterol-sensing"/>
    <property type="match status" value="1"/>
</dbReference>
<keyword evidence="5 12" id="KW-0732">Signal</keyword>
<dbReference type="InterPro" id="IPR053958">
    <property type="entry name" value="HMGCR/SNAP/NPC1-like_SSD"/>
</dbReference>
<evidence type="ECO:0000256" key="11">
    <source>
        <dbReference type="SAM" id="Phobius"/>
    </source>
</evidence>
<comment type="similarity">
    <text evidence="2">Belongs to the patched family.</text>
</comment>
<feature type="transmembrane region" description="Helical" evidence="11">
    <location>
        <begin position="270"/>
        <end position="292"/>
    </location>
</feature>
<keyword evidence="15" id="KW-1185">Reference proteome</keyword>
<dbReference type="InterPro" id="IPR032190">
    <property type="entry name" value="NPC1_N"/>
</dbReference>
<evidence type="ECO:0000256" key="4">
    <source>
        <dbReference type="ARBA" id="ARBA00022692"/>
    </source>
</evidence>
<dbReference type="GO" id="GO:0030299">
    <property type="term" value="P:intestinal cholesterol absorption"/>
    <property type="evidence" value="ECO:0007669"/>
    <property type="project" value="TreeGrafter"/>
</dbReference>
<dbReference type="InterPro" id="IPR053956">
    <property type="entry name" value="NPC1_MLD"/>
</dbReference>
<dbReference type="PANTHER" id="PTHR45727">
    <property type="entry name" value="NPC INTRACELLULAR CHOLESTEROL TRANSPORTER 1"/>
    <property type="match status" value="1"/>
</dbReference>
<feature type="domain" description="SSD" evidence="13">
    <location>
        <begin position="582"/>
        <end position="700"/>
    </location>
</feature>
<keyword evidence="6 11" id="KW-1133">Transmembrane helix</keyword>
<keyword evidence="7 11" id="KW-0472">Membrane</keyword>
<evidence type="ECO:0000256" key="12">
    <source>
        <dbReference type="SAM" id="SignalP"/>
    </source>
</evidence>
<dbReference type="SUPFAM" id="SSF82866">
    <property type="entry name" value="Multidrug efflux transporter AcrB transmembrane domain"/>
    <property type="match status" value="1"/>
</dbReference>
<feature type="transmembrane region" description="Helical" evidence="11">
    <location>
        <begin position="583"/>
        <end position="604"/>
    </location>
</feature>
<organism evidence="14 15">
    <name type="scientific">Pieris macdunnoughi</name>
    <dbReference type="NCBI Taxonomy" id="345717"/>
    <lineage>
        <taxon>Eukaryota</taxon>
        <taxon>Metazoa</taxon>
        <taxon>Ecdysozoa</taxon>
        <taxon>Arthropoda</taxon>
        <taxon>Hexapoda</taxon>
        <taxon>Insecta</taxon>
        <taxon>Pterygota</taxon>
        <taxon>Neoptera</taxon>
        <taxon>Endopterygota</taxon>
        <taxon>Lepidoptera</taxon>
        <taxon>Glossata</taxon>
        <taxon>Ditrysia</taxon>
        <taxon>Papilionoidea</taxon>
        <taxon>Pieridae</taxon>
        <taxon>Pierinae</taxon>
        <taxon>Pieris</taxon>
    </lineage>
</organism>
<proteinExistence type="inferred from homology"/>
<gene>
    <name evidence="14" type="ORF">PMACD_LOCUS6320</name>
</gene>
<keyword evidence="8" id="KW-1015">Disulfide bond</keyword>
<feature type="transmembrane region" description="Helical" evidence="11">
    <location>
        <begin position="334"/>
        <end position="352"/>
    </location>
</feature>
<evidence type="ECO:0000256" key="5">
    <source>
        <dbReference type="ARBA" id="ARBA00022729"/>
    </source>
</evidence>
<evidence type="ECO:0000259" key="13">
    <source>
        <dbReference type="PROSITE" id="PS50156"/>
    </source>
</evidence>
<evidence type="ECO:0000256" key="9">
    <source>
        <dbReference type="ARBA" id="ARBA00023180"/>
    </source>
</evidence>
<keyword evidence="4 11" id="KW-0812">Transmembrane</keyword>
<comment type="caution">
    <text evidence="14">The sequence shown here is derived from an EMBL/GenBank/DDBJ whole genome shotgun (WGS) entry which is preliminary data.</text>
</comment>
<reference evidence="14" key="1">
    <citation type="submission" date="2021-02" db="EMBL/GenBank/DDBJ databases">
        <authorList>
            <person name="Steward A R."/>
        </authorList>
    </citation>
    <scope>NUCLEOTIDE SEQUENCE</scope>
</reference>
<evidence type="ECO:0000256" key="8">
    <source>
        <dbReference type="ARBA" id="ARBA00023157"/>
    </source>
</evidence>
<dbReference type="EMBL" id="CAJOBZ010000013">
    <property type="protein sequence ID" value="CAF4842624.1"/>
    <property type="molecule type" value="Genomic_DNA"/>
</dbReference>